<proteinExistence type="predicted"/>
<feature type="compositionally biased region" description="Low complexity" evidence="1">
    <location>
        <begin position="30"/>
        <end position="56"/>
    </location>
</feature>
<organism evidence="3 4">
    <name type="scientific">Magnaporthiopsis poae (strain ATCC 64411 / 73-15)</name>
    <name type="common">Kentucky bluegrass fungus</name>
    <name type="synonym">Magnaporthe poae</name>
    <dbReference type="NCBI Taxonomy" id="644358"/>
    <lineage>
        <taxon>Eukaryota</taxon>
        <taxon>Fungi</taxon>
        <taxon>Dikarya</taxon>
        <taxon>Ascomycota</taxon>
        <taxon>Pezizomycotina</taxon>
        <taxon>Sordariomycetes</taxon>
        <taxon>Sordariomycetidae</taxon>
        <taxon>Magnaporthales</taxon>
        <taxon>Magnaporthaceae</taxon>
        <taxon>Magnaporthiopsis</taxon>
    </lineage>
</organism>
<evidence type="ECO:0000256" key="1">
    <source>
        <dbReference type="SAM" id="MobiDB-lite"/>
    </source>
</evidence>
<dbReference type="GO" id="GO:0051087">
    <property type="term" value="F:protein-folding chaperone binding"/>
    <property type="evidence" value="ECO:0007669"/>
    <property type="project" value="InterPro"/>
</dbReference>
<feature type="compositionally biased region" description="Polar residues" evidence="1">
    <location>
        <begin position="99"/>
        <end position="110"/>
    </location>
</feature>
<accession>A0A0C4E6U6</accession>
<dbReference type="EMBL" id="GL876972">
    <property type="protein sequence ID" value="KLU89269.1"/>
    <property type="molecule type" value="Genomic_DNA"/>
</dbReference>
<dbReference type="OrthoDB" id="448954at2759"/>
<reference evidence="3" key="5">
    <citation type="submission" date="2015-06" db="UniProtKB">
        <authorList>
            <consortium name="EnsemblFungi"/>
        </authorList>
    </citation>
    <scope>IDENTIFICATION</scope>
    <source>
        <strain evidence="3">ATCC 64411</strain>
    </source>
</reference>
<dbReference type="NCBIfam" id="TIGR00714">
    <property type="entry name" value="hscB"/>
    <property type="match status" value="1"/>
</dbReference>
<feature type="region of interest" description="Disordered" evidence="1">
    <location>
        <begin position="153"/>
        <end position="183"/>
    </location>
</feature>
<dbReference type="PANTHER" id="PTHR14021">
    <property type="entry name" value="IRON-SULFUR CLUSTER CO-CHAPERONE PROTEIN HSCB"/>
    <property type="match status" value="1"/>
</dbReference>
<dbReference type="SUPFAM" id="SSF46565">
    <property type="entry name" value="Chaperone J-domain"/>
    <property type="match status" value="1"/>
</dbReference>
<evidence type="ECO:0000313" key="2">
    <source>
        <dbReference type="EMBL" id="KLU89269.1"/>
    </source>
</evidence>
<evidence type="ECO:0000313" key="3">
    <source>
        <dbReference type="EnsemblFungi" id="MAPG_08243T0"/>
    </source>
</evidence>
<dbReference type="AlphaFoldDB" id="A0A0C4E6U6"/>
<dbReference type="eggNOG" id="KOG3192">
    <property type="taxonomic scope" value="Eukaryota"/>
</dbReference>
<evidence type="ECO:0000313" key="4">
    <source>
        <dbReference type="Proteomes" id="UP000011715"/>
    </source>
</evidence>
<dbReference type="OMA" id="ATRECVK"/>
<dbReference type="GO" id="GO:0005739">
    <property type="term" value="C:mitochondrion"/>
    <property type="evidence" value="ECO:0007669"/>
    <property type="project" value="TreeGrafter"/>
</dbReference>
<dbReference type="GO" id="GO:0044571">
    <property type="term" value="P:[2Fe-2S] cluster assembly"/>
    <property type="evidence" value="ECO:0007669"/>
    <property type="project" value="InterPro"/>
</dbReference>
<dbReference type="PANTHER" id="PTHR14021:SF15">
    <property type="entry name" value="IRON-SULFUR CLUSTER CO-CHAPERONE PROTEIN HSCB"/>
    <property type="match status" value="1"/>
</dbReference>
<dbReference type="Gene3D" id="1.10.287.110">
    <property type="entry name" value="DnaJ domain"/>
    <property type="match status" value="1"/>
</dbReference>
<dbReference type="InterPro" id="IPR004640">
    <property type="entry name" value="HscB"/>
</dbReference>
<sequence length="275" mass="28756">MHHLIASRARPRPRQLASLCAACARLATNFSSSSSSFPSSLSNKKAASLPQRSSPSAPRPRARPAPAPAPPTSRCSSSSTTAANPASQDAAAGEEGPSTHPQKQQQQSSEPDYYALFPQTLPAGPPPDGPFEIDVRALRREFLQLQAAVHPDFHHHAASSSSSSSSPGGSSSSRHSAARRQAEAASAHVNAAYKTLASPLLRAQYLLRCRHGLDLAGDEAASLAAPDAAFLAEVMAVQEDIEDAVASKEEEGQKGSLVAVREATTPASLPTRRAC</sequence>
<feature type="compositionally biased region" description="Low complexity" evidence="1">
    <location>
        <begin position="72"/>
        <end position="83"/>
    </location>
</feature>
<feature type="compositionally biased region" description="Low complexity" evidence="1">
    <location>
        <begin position="158"/>
        <end position="175"/>
    </location>
</feature>
<dbReference type="EMBL" id="ADBL01001990">
    <property type="status" value="NOT_ANNOTATED_CDS"/>
    <property type="molecule type" value="Genomic_DNA"/>
</dbReference>
<reference evidence="4" key="1">
    <citation type="submission" date="2010-05" db="EMBL/GenBank/DDBJ databases">
        <title>The genome sequence of Magnaporthe poae strain ATCC 64411.</title>
        <authorList>
            <person name="Ma L.-J."/>
            <person name="Dead R."/>
            <person name="Young S."/>
            <person name="Zeng Q."/>
            <person name="Koehrsen M."/>
            <person name="Alvarado L."/>
            <person name="Berlin A."/>
            <person name="Chapman S.B."/>
            <person name="Chen Z."/>
            <person name="Freedman E."/>
            <person name="Gellesch M."/>
            <person name="Goldberg J."/>
            <person name="Griggs A."/>
            <person name="Gujja S."/>
            <person name="Heilman E.R."/>
            <person name="Heiman D."/>
            <person name="Hepburn T."/>
            <person name="Howarth C."/>
            <person name="Jen D."/>
            <person name="Larson L."/>
            <person name="Mehta T."/>
            <person name="Neiman D."/>
            <person name="Pearson M."/>
            <person name="Roberts A."/>
            <person name="Saif S."/>
            <person name="Shea T."/>
            <person name="Shenoy N."/>
            <person name="Sisk P."/>
            <person name="Stolte C."/>
            <person name="Sykes S."/>
            <person name="Walk T."/>
            <person name="White J."/>
            <person name="Yandava C."/>
            <person name="Haas B."/>
            <person name="Nusbaum C."/>
            <person name="Birren B."/>
        </authorList>
    </citation>
    <scope>NUCLEOTIDE SEQUENCE [LARGE SCALE GENOMIC DNA]</scope>
    <source>
        <strain evidence="4">ATCC 64411 / 73-15</strain>
    </source>
</reference>
<keyword evidence="4" id="KW-1185">Reference proteome</keyword>
<dbReference type="GO" id="GO:0001671">
    <property type="term" value="F:ATPase activator activity"/>
    <property type="evidence" value="ECO:0007669"/>
    <property type="project" value="InterPro"/>
</dbReference>
<reference evidence="3" key="4">
    <citation type="journal article" date="2015" name="G3 (Bethesda)">
        <title>Genome sequences of three phytopathogenic species of the Magnaporthaceae family of fungi.</title>
        <authorList>
            <person name="Okagaki L.H."/>
            <person name="Nunes C.C."/>
            <person name="Sailsbery J."/>
            <person name="Clay B."/>
            <person name="Brown D."/>
            <person name="John T."/>
            <person name="Oh Y."/>
            <person name="Young N."/>
            <person name="Fitzgerald M."/>
            <person name="Haas B.J."/>
            <person name="Zeng Q."/>
            <person name="Young S."/>
            <person name="Adiconis X."/>
            <person name="Fan L."/>
            <person name="Levin J.Z."/>
            <person name="Mitchell T.K."/>
            <person name="Okubara P.A."/>
            <person name="Farman M.L."/>
            <person name="Kohn L.M."/>
            <person name="Birren B."/>
            <person name="Ma L.-J."/>
            <person name="Dean R.A."/>
        </authorList>
    </citation>
    <scope>NUCLEOTIDE SEQUENCE</scope>
    <source>
        <strain evidence="3">ATCC 64411 / 73-15</strain>
    </source>
</reference>
<dbReference type="InterPro" id="IPR036869">
    <property type="entry name" value="J_dom_sf"/>
</dbReference>
<gene>
    <name evidence="2" type="ORF">MAPG_08243</name>
</gene>
<dbReference type="VEuPathDB" id="FungiDB:MAPG_08243"/>
<name>A0A0C4E6U6_MAGP6</name>
<protein>
    <submittedName>
        <fullName evidence="2">DnaJ domain-containing protein</fullName>
    </submittedName>
</protein>
<dbReference type="Proteomes" id="UP000011715">
    <property type="component" value="Unassembled WGS sequence"/>
</dbReference>
<feature type="region of interest" description="Disordered" evidence="1">
    <location>
        <begin position="248"/>
        <end position="275"/>
    </location>
</feature>
<dbReference type="STRING" id="644358.A0A0C4E6U6"/>
<feature type="region of interest" description="Disordered" evidence="1">
    <location>
        <begin position="30"/>
        <end position="110"/>
    </location>
</feature>
<reference evidence="2" key="3">
    <citation type="submission" date="2011-03" db="EMBL/GenBank/DDBJ databases">
        <title>Annotation of Magnaporthe poae ATCC 64411.</title>
        <authorList>
            <person name="Ma L.-J."/>
            <person name="Dead R."/>
            <person name="Young S.K."/>
            <person name="Zeng Q."/>
            <person name="Gargeya S."/>
            <person name="Fitzgerald M."/>
            <person name="Haas B."/>
            <person name="Abouelleil A."/>
            <person name="Alvarado L."/>
            <person name="Arachchi H.M."/>
            <person name="Berlin A."/>
            <person name="Brown A."/>
            <person name="Chapman S.B."/>
            <person name="Chen Z."/>
            <person name="Dunbar C."/>
            <person name="Freedman E."/>
            <person name="Gearin G."/>
            <person name="Gellesch M."/>
            <person name="Goldberg J."/>
            <person name="Griggs A."/>
            <person name="Gujja S."/>
            <person name="Heiman D."/>
            <person name="Howarth C."/>
            <person name="Larson L."/>
            <person name="Lui A."/>
            <person name="MacDonald P.J.P."/>
            <person name="Mehta T."/>
            <person name="Montmayeur A."/>
            <person name="Murphy C."/>
            <person name="Neiman D."/>
            <person name="Pearson M."/>
            <person name="Priest M."/>
            <person name="Roberts A."/>
            <person name="Saif S."/>
            <person name="Shea T."/>
            <person name="Shenoy N."/>
            <person name="Sisk P."/>
            <person name="Stolte C."/>
            <person name="Sykes S."/>
            <person name="Yandava C."/>
            <person name="Wortman J."/>
            <person name="Nusbaum C."/>
            <person name="Birren B."/>
        </authorList>
    </citation>
    <scope>NUCLEOTIDE SEQUENCE</scope>
    <source>
        <strain evidence="2">ATCC 64411</strain>
    </source>
</reference>
<dbReference type="EnsemblFungi" id="MAPG_08243T0">
    <property type="protein sequence ID" value="MAPG_08243T0"/>
    <property type="gene ID" value="MAPG_08243"/>
</dbReference>
<reference evidence="2" key="2">
    <citation type="submission" date="2010-05" db="EMBL/GenBank/DDBJ databases">
        <title>The Genome Sequence of Magnaporthe poae strain ATCC 64411.</title>
        <authorList>
            <consortium name="The Broad Institute Genome Sequencing Platform"/>
            <consortium name="Broad Institute Genome Sequencing Center for Infectious Disease"/>
            <person name="Ma L.-J."/>
            <person name="Dead R."/>
            <person name="Young S."/>
            <person name="Zeng Q."/>
            <person name="Koehrsen M."/>
            <person name="Alvarado L."/>
            <person name="Berlin A."/>
            <person name="Chapman S.B."/>
            <person name="Chen Z."/>
            <person name="Freedman E."/>
            <person name="Gellesch M."/>
            <person name="Goldberg J."/>
            <person name="Griggs A."/>
            <person name="Gujja S."/>
            <person name="Heilman E.R."/>
            <person name="Heiman D."/>
            <person name="Hepburn T."/>
            <person name="Howarth C."/>
            <person name="Jen D."/>
            <person name="Larson L."/>
            <person name="Mehta T."/>
            <person name="Neiman D."/>
            <person name="Pearson M."/>
            <person name="Roberts A."/>
            <person name="Saif S."/>
            <person name="Shea T."/>
            <person name="Shenoy N."/>
            <person name="Sisk P."/>
            <person name="Stolte C."/>
            <person name="Sykes S."/>
            <person name="Walk T."/>
            <person name="White J."/>
            <person name="Yandava C."/>
            <person name="Haas B."/>
            <person name="Nusbaum C."/>
            <person name="Birren B."/>
        </authorList>
    </citation>
    <scope>NUCLEOTIDE SEQUENCE</scope>
    <source>
        <strain evidence="2">ATCC 64411</strain>
    </source>
</reference>